<dbReference type="NCBIfam" id="TIGR01414">
    <property type="entry name" value="autotrans_barl"/>
    <property type="match status" value="1"/>
</dbReference>
<dbReference type="InterPro" id="IPR011050">
    <property type="entry name" value="Pectin_lyase_fold/virulence"/>
</dbReference>
<dbReference type="AlphaFoldDB" id="A0A9C7QI07"/>
<dbReference type="InterPro" id="IPR005546">
    <property type="entry name" value="Autotransporte_beta"/>
</dbReference>
<comment type="caution">
    <text evidence="5">The sequence shown here is derived from an EMBL/GenBank/DDBJ whole genome shotgun (WGS) entry which is preliminary data.</text>
</comment>
<dbReference type="PRINTS" id="PR01484">
    <property type="entry name" value="PRTACTNFAMLY"/>
</dbReference>
<feature type="domain" description="Autotransporter" evidence="4">
    <location>
        <begin position="547"/>
        <end position="816"/>
    </location>
</feature>
<dbReference type="InterPro" id="IPR006315">
    <property type="entry name" value="OM_autotransptr_brl_dom"/>
</dbReference>
<dbReference type="InterPro" id="IPR051551">
    <property type="entry name" value="Autotransporter_adhesion"/>
</dbReference>
<evidence type="ECO:0000313" key="6">
    <source>
        <dbReference type="Proteomes" id="UP000862426"/>
    </source>
</evidence>
<dbReference type="Pfam" id="PF03212">
    <property type="entry name" value="Pertactin"/>
    <property type="match status" value="1"/>
</dbReference>
<dbReference type="Gene3D" id="2.40.128.130">
    <property type="entry name" value="Autotransporter beta-domain"/>
    <property type="match status" value="1"/>
</dbReference>
<dbReference type="SMART" id="SM00869">
    <property type="entry name" value="Autotransporter"/>
    <property type="match status" value="1"/>
</dbReference>
<keyword evidence="1 3" id="KW-0732">Signal</keyword>
<sequence length="816" mass="87727">MKIFKYNLCNLAIASALLSTSLTSSAKLFCDNGNGQVWNKFDPVLSGELKNNECYEIGAYVDPDSADKSWTAKAENLTMLSGSKLSVMGYIFDSQVQNGAQLWIGKKGLIYSDPFQPGIPATGSGVDVQSGGLVYVINDGTLRDSFINGGRVNITSAAPDYIPGGSINNQVNAGGVLMVYSGGHSAQTTINDGGLEVLQMNGTSENTLINAGGMQYVTDDSSAVNTTVAGGIQYIFLSTTGSNPGVAENTVIKNSGSQIVQDGAQVFSTTLWDNGLQNIRAGSMTTNTTLHDSAISLIQKGAMAAGETIVNDRAQLQVVTGALDNTAAATKGAYIENVQLTTADSMLKIRAGEEMGSAFVDELRGQGQIRFDAGPDSWHSNLVIGTLSGSHTFWMNTSIAEKKSDFLTITQGSGEHSLKIIDSGAEITQPTENSLDLVADRSGGARFRLVAMDGTNINAVDGGTYMYTLQQRDEENNTIWYLSSQKEEKPQPEIVPPEEKPQPDPSAPVKKTTPSTDAVLSIASANQFIFDGELQSLRYRKGDLNSHKGKDTGVWGRYLTHNANINGKTGAAYKIQQNGFELGGDMVLPSASGEFIVGLFTSFTDNTLQHARGGNSKINSYGVGAYLTGFTHSGFYLDSVIKINQLQNRLNARMTSGGAVQSHYHQNAIGGTLEAGYHDQLVDGWFAEPYLRSSIYQAEGKDILLSNGMTANINKNRSLKAELGSTIGTHLTWRNGIEINPYFRVAVEREFIKSNKVTINKRNDFNNDFSGTSGKYGLGVDIRLSSQSAVYAEANYQKGQYVESPIMTNVGFRINF</sequence>
<dbReference type="InterPro" id="IPR012332">
    <property type="entry name" value="Autotransporter_pectin_lyase_C"/>
</dbReference>
<feature type="signal peptide" evidence="3">
    <location>
        <begin position="1"/>
        <end position="26"/>
    </location>
</feature>
<evidence type="ECO:0000256" key="1">
    <source>
        <dbReference type="ARBA" id="ARBA00022729"/>
    </source>
</evidence>
<dbReference type="Pfam" id="PF03797">
    <property type="entry name" value="Autotransporter"/>
    <property type="match status" value="1"/>
</dbReference>
<organism evidence="5 6">
    <name type="scientific">Citrobacter amalonaticus</name>
    <dbReference type="NCBI Taxonomy" id="35703"/>
    <lineage>
        <taxon>Bacteria</taxon>
        <taxon>Pseudomonadati</taxon>
        <taxon>Pseudomonadota</taxon>
        <taxon>Gammaproteobacteria</taxon>
        <taxon>Enterobacterales</taxon>
        <taxon>Enterobacteriaceae</taxon>
        <taxon>Citrobacter</taxon>
    </lineage>
</organism>
<dbReference type="Gene3D" id="2.160.20.20">
    <property type="match status" value="1"/>
</dbReference>
<dbReference type="InterPro" id="IPR036709">
    <property type="entry name" value="Autotransporte_beta_dom_sf"/>
</dbReference>
<dbReference type="EMBL" id="DACYAJ020000003">
    <property type="protein sequence ID" value="HCD1254268.1"/>
    <property type="molecule type" value="Genomic_DNA"/>
</dbReference>
<gene>
    <name evidence="5" type="ORF">JD854_RS04200</name>
</gene>
<evidence type="ECO:0000256" key="3">
    <source>
        <dbReference type="SAM" id="SignalP"/>
    </source>
</evidence>
<dbReference type="PANTHER" id="PTHR35037">
    <property type="entry name" value="C-TERMINAL REGION OF AIDA-LIKE PROTEIN"/>
    <property type="match status" value="1"/>
</dbReference>
<dbReference type="Proteomes" id="UP000862426">
    <property type="component" value="Unassembled WGS sequence"/>
</dbReference>
<dbReference type="PROSITE" id="PS51208">
    <property type="entry name" value="AUTOTRANSPORTER"/>
    <property type="match status" value="1"/>
</dbReference>
<dbReference type="InterPro" id="IPR004899">
    <property type="entry name" value="Pertactin_central"/>
</dbReference>
<reference evidence="5" key="2">
    <citation type="submission" date="2022-05" db="EMBL/GenBank/DDBJ databases">
        <authorList>
            <consortium name="NCBI Pathogen Detection Project"/>
        </authorList>
    </citation>
    <scope>NUCLEOTIDE SEQUENCE</scope>
    <source>
        <strain evidence="5">CAV1698</strain>
    </source>
</reference>
<dbReference type="GO" id="GO:0019867">
    <property type="term" value="C:outer membrane"/>
    <property type="evidence" value="ECO:0007669"/>
    <property type="project" value="InterPro"/>
</dbReference>
<name>A0A9C7QI07_CITAM</name>
<evidence type="ECO:0000313" key="5">
    <source>
        <dbReference type="EMBL" id="HCD1254268.1"/>
    </source>
</evidence>
<dbReference type="SUPFAM" id="SSF51126">
    <property type="entry name" value="Pectin lyase-like"/>
    <property type="match status" value="1"/>
</dbReference>
<feature type="chain" id="PRO_5038607977" evidence="3">
    <location>
        <begin position="27"/>
        <end position="816"/>
    </location>
</feature>
<dbReference type="SUPFAM" id="SSF103515">
    <property type="entry name" value="Autotransporter"/>
    <property type="match status" value="1"/>
</dbReference>
<proteinExistence type="predicted"/>
<evidence type="ECO:0000256" key="2">
    <source>
        <dbReference type="SAM" id="MobiDB-lite"/>
    </source>
</evidence>
<feature type="compositionally biased region" description="Basic and acidic residues" evidence="2">
    <location>
        <begin position="485"/>
        <end position="502"/>
    </location>
</feature>
<dbReference type="NCBIfam" id="TIGR04415">
    <property type="entry name" value="O_hepto_targRPT"/>
    <property type="match status" value="2"/>
</dbReference>
<evidence type="ECO:0000259" key="4">
    <source>
        <dbReference type="PROSITE" id="PS51208"/>
    </source>
</evidence>
<dbReference type="InterPro" id="IPR003991">
    <property type="entry name" value="Pertactin_virulence_factor"/>
</dbReference>
<reference evidence="5" key="1">
    <citation type="journal article" date="2018" name="Genome Biol.">
        <title>SKESA: strategic k-mer extension for scrupulous assemblies.</title>
        <authorList>
            <person name="Souvorov A."/>
            <person name="Agarwala R."/>
            <person name="Lipman D.J."/>
        </authorList>
    </citation>
    <scope>NUCLEOTIDE SEQUENCE</scope>
    <source>
        <strain evidence="5">CAV1698</strain>
    </source>
</reference>
<accession>A0A9C7QI07</accession>
<feature type="region of interest" description="Disordered" evidence="2">
    <location>
        <begin position="485"/>
        <end position="514"/>
    </location>
</feature>
<dbReference type="InterPro" id="IPR030930">
    <property type="entry name" value="AIDA"/>
</dbReference>
<protein>
    <submittedName>
        <fullName evidence="5">Autotransporter outer membrane beta-barrel domain-containing protein</fullName>
    </submittedName>
</protein>
<dbReference type="PANTHER" id="PTHR35037:SF7">
    <property type="entry name" value="AUTOTRANSPORTER"/>
    <property type="match status" value="1"/>
</dbReference>